<organism evidence="1 2">
    <name type="scientific">Paenibacillus agilis</name>
    <dbReference type="NCBI Taxonomy" id="3020863"/>
    <lineage>
        <taxon>Bacteria</taxon>
        <taxon>Bacillati</taxon>
        <taxon>Bacillota</taxon>
        <taxon>Bacilli</taxon>
        <taxon>Bacillales</taxon>
        <taxon>Paenibacillaceae</taxon>
        <taxon>Paenibacillus</taxon>
    </lineage>
</organism>
<dbReference type="AlphaFoldDB" id="A0A559IEK3"/>
<keyword evidence="2" id="KW-1185">Reference proteome</keyword>
<dbReference type="OrthoDB" id="2396600at2"/>
<evidence type="ECO:0000313" key="2">
    <source>
        <dbReference type="Proteomes" id="UP000318102"/>
    </source>
</evidence>
<protein>
    <submittedName>
        <fullName evidence="1">Uncharacterized protein</fullName>
    </submittedName>
</protein>
<reference evidence="1 2" key="1">
    <citation type="submission" date="2019-07" db="EMBL/GenBank/DDBJ databases">
        <authorList>
            <person name="Kim J."/>
        </authorList>
    </citation>
    <scope>NUCLEOTIDE SEQUENCE [LARGE SCALE GENOMIC DNA]</scope>
    <source>
        <strain evidence="1 2">N4</strain>
    </source>
</reference>
<dbReference type="RefSeq" id="WP_144994893.1">
    <property type="nucleotide sequence ID" value="NZ_VNJK01000006.1"/>
</dbReference>
<gene>
    <name evidence="1" type="ORF">FPZ44_24375</name>
</gene>
<accession>A0A559IEK3</accession>
<name>A0A559IEK3_9BACL</name>
<comment type="caution">
    <text evidence="1">The sequence shown here is derived from an EMBL/GenBank/DDBJ whole genome shotgun (WGS) entry which is preliminary data.</text>
</comment>
<evidence type="ECO:0000313" key="1">
    <source>
        <dbReference type="EMBL" id="TVX86079.1"/>
    </source>
</evidence>
<dbReference type="EMBL" id="VNJK01000006">
    <property type="protein sequence ID" value="TVX86079.1"/>
    <property type="molecule type" value="Genomic_DNA"/>
</dbReference>
<proteinExistence type="predicted"/>
<dbReference type="Proteomes" id="UP000318102">
    <property type="component" value="Unassembled WGS sequence"/>
</dbReference>
<sequence length="164" mass="18737">MSYKNFDALRKAIMKKAKEGMQNSVLPVVQKQMKDSIESEVYSVYTPIEYNRREYSNGGLGDMNVMKGYALNEGKTGFDFLVQNEARASGGNGLVAPLIIKGQLWAITNNYILKHTKIPSYEKMLLKNSYGFTPFYEPRDFIGHTKDNLEKTKLAKKLNDYMNK</sequence>